<sequence>MVERLVPDGLWELFQRVVPAAPVRPQGGGRRRYGDRQVLAAIIFVATTGCTWRQLPPGFGPSGPTAHRRFTEWSRARVWGKLHRLILDELGGRGTLDWSRCAIDSVNMRAGERGDLTGPNPVDRGKKGSKIHLITERTGLPLSIGISAANTHDSQGLEPLVRGIPPIRSRRGTRRRRPAKLHGDKGYDYDHLRRWLRSRNITARIARKGIESSQRLGRHRWTVERTVAWLTGCRRLHRRYERKAEHFLAFAGIAAALICYRRLDGATDSHGAEKARVNPIELSA</sequence>
<dbReference type="PANTHER" id="PTHR30007:SF1">
    <property type="entry name" value="BLR1914 PROTEIN"/>
    <property type="match status" value="1"/>
</dbReference>
<evidence type="ECO:0000259" key="1">
    <source>
        <dbReference type="Pfam" id="PF01609"/>
    </source>
</evidence>
<organism evidence="3 4">
    <name type="scientific">Streptomyces mirabilis</name>
    <dbReference type="NCBI Taxonomy" id="68239"/>
    <lineage>
        <taxon>Bacteria</taxon>
        <taxon>Bacillati</taxon>
        <taxon>Actinomycetota</taxon>
        <taxon>Actinomycetes</taxon>
        <taxon>Kitasatosporales</taxon>
        <taxon>Streptomycetaceae</taxon>
        <taxon>Streptomyces</taxon>
    </lineage>
</organism>
<feature type="domain" description="Insertion element IS402-like" evidence="2">
    <location>
        <begin position="7"/>
        <end position="83"/>
    </location>
</feature>
<protein>
    <submittedName>
        <fullName evidence="3">IS5 family transposase</fullName>
    </submittedName>
</protein>
<proteinExistence type="predicted"/>
<dbReference type="Pfam" id="PF01609">
    <property type="entry name" value="DDE_Tnp_1"/>
    <property type="match status" value="1"/>
</dbReference>
<dbReference type="Pfam" id="PF13340">
    <property type="entry name" value="DUF4096"/>
    <property type="match status" value="1"/>
</dbReference>
<dbReference type="Proteomes" id="UP001257627">
    <property type="component" value="Unassembled WGS sequence"/>
</dbReference>
<dbReference type="InterPro" id="IPR002559">
    <property type="entry name" value="Transposase_11"/>
</dbReference>
<dbReference type="NCBIfam" id="NF033580">
    <property type="entry name" value="transpos_IS5_3"/>
    <property type="match status" value="1"/>
</dbReference>
<feature type="domain" description="Transposase IS4-like" evidence="1">
    <location>
        <begin position="101"/>
        <end position="258"/>
    </location>
</feature>
<accession>A0ABU3UAT4</accession>
<reference evidence="3 4" key="1">
    <citation type="submission" date="2023-02" db="EMBL/GenBank/DDBJ databases">
        <authorList>
            <person name="Maleckis M."/>
        </authorList>
    </citation>
    <scope>NUCLEOTIDE SEQUENCE [LARGE SCALE GENOMIC DNA]</scope>
    <source>
        <strain evidence="3 4">P8-A2</strain>
    </source>
</reference>
<keyword evidence="4" id="KW-1185">Reference proteome</keyword>
<dbReference type="EMBL" id="JARAKF010000001">
    <property type="protein sequence ID" value="MDU8990981.1"/>
    <property type="molecule type" value="Genomic_DNA"/>
</dbReference>
<evidence type="ECO:0000313" key="3">
    <source>
        <dbReference type="EMBL" id="MDU8990981.1"/>
    </source>
</evidence>
<evidence type="ECO:0000259" key="2">
    <source>
        <dbReference type="Pfam" id="PF13340"/>
    </source>
</evidence>
<gene>
    <name evidence="3" type="ORF">PU648_00720</name>
</gene>
<comment type="caution">
    <text evidence="3">The sequence shown here is derived from an EMBL/GenBank/DDBJ whole genome shotgun (WGS) entry which is preliminary data.</text>
</comment>
<name>A0ABU3UAT4_9ACTN</name>
<evidence type="ECO:0000313" key="4">
    <source>
        <dbReference type="Proteomes" id="UP001257627"/>
    </source>
</evidence>
<dbReference type="PANTHER" id="PTHR30007">
    <property type="entry name" value="PHP DOMAIN PROTEIN"/>
    <property type="match status" value="1"/>
</dbReference>
<dbReference type="InterPro" id="IPR025161">
    <property type="entry name" value="IS402-like_dom"/>
</dbReference>